<sequence length="279" mass="29585">MDASLKPFLFSVVAKTAYGRPATPDIRSHLASRCNLKDTFLISTLDNVHLLLRFKCQDDYLRVLLRESLLGHAKENCRSSGEEVQAVQRILSAPKAPAPIASAIPKVWVHVPHVVHRRLESVEGNAIFGGVTVAPLDASLSGKTGHFLGGDGSLLPSSVLREDSGGPFRCILAEEAGGVPAVSSSMVRSRLHGNSLSKNGNLLALSKESEEVRSSGIPHGIITTEEGVSPAGGSPSLACPAPAVDILGIPEESSGRWKVFASYGGKQLVASFYIIFVQD</sequence>
<evidence type="ECO:0000313" key="2">
    <source>
        <dbReference type="Proteomes" id="UP000652761"/>
    </source>
</evidence>
<dbReference type="EMBL" id="NMUH01011565">
    <property type="protein sequence ID" value="MQM21770.1"/>
    <property type="molecule type" value="Genomic_DNA"/>
</dbReference>
<dbReference type="AlphaFoldDB" id="A0A843XRS2"/>
<protein>
    <submittedName>
        <fullName evidence="1">Uncharacterized protein</fullName>
    </submittedName>
</protein>
<reference evidence="1" key="1">
    <citation type="submission" date="2017-07" db="EMBL/GenBank/DDBJ databases">
        <title>Taro Niue Genome Assembly and Annotation.</title>
        <authorList>
            <person name="Atibalentja N."/>
            <person name="Keating K."/>
            <person name="Fields C.J."/>
        </authorList>
    </citation>
    <scope>NUCLEOTIDE SEQUENCE</scope>
    <source>
        <strain evidence="1">Niue_2</strain>
        <tissue evidence="1">Leaf</tissue>
    </source>
</reference>
<name>A0A843XRS2_COLES</name>
<dbReference type="OrthoDB" id="786567at2759"/>
<comment type="caution">
    <text evidence="1">The sequence shown here is derived from an EMBL/GenBank/DDBJ whole genome shotgun (WGS) entry which is preliminary data.</text>
</comment>
<dbReference type="Proteomes" id="UP000652761">
    <property type="component" value="Unassembled WGS sequence"/>
</dbReference>
<organism evidence="1 2">
    <name type="scientific">Colocasia esculenta</name>
    <name type="common">Wild taro</name>
    <name type="synonym">Arum esculentum</name>
    <dbReference type="NCBI Taxonomy" id="4460"/>
    <lineage>
        <taxon>Eukaryota</taxon>
        <taxon>Viridiplantae</taxon>
        <taxon>Streptophyta</taxon>
        <taxon>Embryophyta</taxon>
        <taxon>Tracheophyta</taxon>
        <taxon>Spermatophyta</taxon>
        <taxon>Magnoliopsida</taxon>
        <taxon>Liliopsida</taxon>
        <taxon>Araceae</taxon>
        <taxon>Aroideae</taxon>
        <taxon>Colocasieae</taxon>
        <taxon>Colocasia</taxon>
    </lineage>
</organism>
<evidence type="ECO:0000313" key="1">
    <source>
        <dbReference type="EMBL" id="MQM21770.1"/>
    </source>
</evidence>
<gene>
    <name evidence="1" type="ORF">Taro_054816</name>
</gene>
<keyword evidence="2" id="KW-1185">Reference proteome</keyword>
<proteinExistence type="predicted"/>
<accession>A0A843XRS2</accession>